<feature type="non-terminal residue" evidence="1">
    <location>
        <position position="101"/>
    </location>
</feature>
<keyword evidence="2" id="KW-1185">Reference proteome</keyword>
<sequence>IRTSGLDFSPQGKKIHKRALSNFRFESSGEKIITSISSSKYIAPLKTPKARKNIYIFFFSPDSECESPKRRSSILKITNGRVMVSRQLIHNAHSKQQSAGN</sequence>
<organism evidence="1 2">
    <name type="scientific">Genlisea aurea</name>
    <dbReference type="NCBI Taxonomy" id="192259"/>
    <lineage>
        <taxon>Eukaryota</taxon>
        <taxon>Viridiplantae</taxon>
        <taxon>Streptophyta</taxon>
        <taxon>Embryophyta</taxon>
        <taxon>Tracheophyta</taxon>
        <taxon>Spermatophyta</taxon>
        <taxon>Magnoliopsida</taxon>
        <taxon>eudicotyledons</taxon>
        <taxon>Gunneridae</taxon>
        <taxon>Pentapetalae</taxon>
        <taxon>asterids</taxon>
        <taxon>lamiids</taxon>
        <taxon>Lamiales</taxon>
        <taxon>Lentibulariaceae</taxon>
        <taxon>Genlisea</taxon>
    </lineage>
</organism>
<feature type="non-terminal residue" evidence="1">
    <location>
        <position position="1"/>
    </location>
</feature>
<evidence type="ECO:0000313" key="2">
    <source>
        <dbReference type="Proteomes" id="UP000015453"/>
    </source>
</evidence>
<dbReference type="Proteomes" id="UP000015453">
    <property type="component" value="Unassembled WGS sequence"/>
</dbReference>
<dbReference type="AlphaFoldDB" id="S8CM30"/>
<name>S8CM30_9LAMI</name>
<gene>
    <name evidence="1" type="ORF">M569_06568</name>
</gene>
<reference evidence="1 2" key="1">
    <citation type="journal article" date="2013" name="BMC Genomics">
        <title>The miniature genome of a carnivorous plant Genlisea aurea contains a low number of genes and short non-coding sequences.</title>
        <authorList>
            <person name="Leushkin E.V."/>
            <person name="Sutormin R.A."/>
            <person name="Nabieva E.R."/>
            <person name="Penin A.A."/>
            <person name="Kondrashov A.S."/>
            <person name="Logacheva M.D."/>
        </authorList>
    </citation>
    <scope>NUCLEOTIDE SEQUENCE [LARGE SCALE GENOMIC DNA]</scope>
</reference>
<evidence type="ECO:0000313" key="1">
    <source>
        <dbReference type="EMBL" id="EPS68204.1"/>
    </source>
</evidence>
<proteinExistence type="predicted"/>
<comment type="caution">
    <text evidence="1">The sequence shown here is derived from an EMBL/GenBank/DDBJ whole genome shotgun (WGS) entry which is preliminary data.</text>
</comment>
<accession>S8CM30</accession>
<protein>
    <submittedName>
        <fullName evidence="1">Uncharacterized protein</fullName>
    </submittedName>
</protein>
<dbReference type="EMBL" id="AUSU01002724">
    <property type="protein sequence ID" value="EPS68204.1"/>
    <property type="molecule type" value="Genomic_DNA"/>
</dbReference>